<dbReference type="InterPro" id="IPR020588">
    <property type="entry name" value="RecA_ATP-bd"/>
</dbReference>
<evidence type="ECO:0000256" key="5">
    <source>
        <dbReference type="ARBA" id="ARBA00022801"/>
    </source>
</evidence>
<evidence type="ECO:0000256" key="7">
    <source>
        <dbReference type="ARBA" id="ARBA00022840"/>
    </source>
</evidence>
<sequence length="468" mass="50964">MAKQKTKFVCQECGYESRKWMGRCPGCQAWNTMVEELETSSKPKKGAVAAARSFGEPGARKPQSITKVTGGEEPRIDTSLPELNRVLGGGMVPGSLVLVGGDPGIGKSTLLLQASALLASKYHNVLYISGEESLKQTKLRADRMNINEESLYLLAETNMALIERAIEEMSPSLVVIDSIQTVHHDDITSAPGSVAQVRESTSMFMKLAKSRGIAIFIVGHVTKQGSIAGPKMLEHMVDSVLYFEGERHHTYRILRAVKNRFGSTNEIGIFEMKEYGLQEVKNPSEIFLEDRTKGTSGSIVVASIEGTRPVLVEVQALIAPTSYANPRRTATGIDHNRIALLMAVLEKRLGMLLQNQDAYLNVAGGVKLDEPAIDLGLAVSIASSFRNYTTDPGDVVIGEVGLTGEIRRVARIEERIQEAAKLGFTRAIIPAKNLEGWTPPGEIKVIGVTELEEALEVVLQGRVAPDNW</sequence>
<dbReference type="STRING" id="930128.SAMN05192532_10973"/>
<name>A0A1I2F848_9BACI</name>
<dbReference type="EMBL" id="FONT01000009">
    <property type="protein sequence ID" value="SFF01129.1"/>
    <property type="molecule type" value="Genomic_DNA"/>
</dbReference>
<comment type="similarity">
    <text evidence="11 13">Belongs to the RecA family. RadA subfamily.</text>
</comment>
<evidence type="ECO:0000313" key="16">
    <source>
        <dbReference type="EMBL" id="SFF01129.1"/>
    </source>
</evidence>
<dbReference type="GO" id="GO:0005524">
    <property type="term" value="F:ATP binding"/>
    <property type="evidence" value="ECO:0007669"/>
    <property type="project" value="UniProtKB-UniRule"/>
</dbReference>
<dbReference type="FunFam" id="3.40.50.300:FF:000050">
    <property type="entry name" value="DNA repair protein RadA"/>
    <property type="match status" value="1"/>
</dbReference>
<dbReference type="GO" id="GO:0016787">
    <property type="term" value="F:hydrolase activity"/>
    <property type="evidence" value="ECO:0007669"/>
    <property type="project" value="UniProtKB-KW"/>
</dbReference>
<dbReference type="Gene3D" id="3.40.50.300">
    <property type="entry name" value="P-loop containing nucleotide triphosphate hydrolases"/>
    <property type="match status" value="1"/>
</dbReference>
<keyword evidence="9 11" id="KW-0238">DNA-binding</keyword>
<feature type="region of interest" description="Disordered" evidence="14">
    <location>
        <begin position="41"/>
        <end position="76"/>
    </location>
</feature>
<evidence type="ECO:0000256" key="9">
    <source>
        <dbReference type="ARBA" id="ARBA00023125"/>
    </source>
</evidence>
<evidence type="ECO:0000256" key="14">
    <source>
        <dbReference type="SAM" id="MobiDB-lite"/>
    </source>
</evidence>
<dbReference type="GO" id="GO:0008270">
    <property type="term" value="F:zinc ion binding"/>
    <property type="evidence" value="ECO:0007669"/>
    <property type="project" value="UniProtKB-KW"/>
</dbReference>
<keyword evidence="6 13" id="KW-0862">Zinc</keyword>
<keyword evidence="2 11" id="KW-0547">Nucleotide-binding</keyword>
<dbReference type="RefSeq" id="WP_091663761.1">
    <property type="nucleotide sequence ID" value="NZ_FONT01000009.1"/>
</dbReference>
<keyword evidence="7 11" id="KW-0067">ATP-binding</keyword>
<dbReference type="GO" id="GO:0003684">
    <property type="term" value="F:damaged DNA binding"/>
    <property type="evidence" value="ECO:0007669"/>
    <property type="project" value="InterPro"/>
</dbReference>
<dbReference type="GO" id="GO:0005829">
    <property type="term" value="C:cytosol"/>
    <property type="evidence" value="ECO:0007669"/>
    <property type="project" value="TreeGrafter"/>
</dbReference>
<keyword evidence="3 11" id="KW-0227">DNA damage</keyword>
<protein>
    <recommendedName>
        <fullName evidence="11 12">DNA repair protein RadA</fullName>
    </recommendedName>
</protein>
<evidence type="ECO:0000256" key="1">
    <source>
        <dbReference type="ARBA" id="ARBA00022723"/>
    </source>
</evidence>
<evidence type="ECO:0000259" key="15">
    <source>
        <dbReference type="PROSITE" id="PS50162"/>
    </source>
</evidence>
<accession>A0A1I2F848</accession>
<dbReference type="OrthoDB" id="9803906at2"/>
<dbReference type="InterPro" id="IPR003593">
    <property type="entry name" value="AAA+_ATPase"/>
</dbReference>
<dbReference type="FunFam" id="3.30.230.10:FF:000031">
    <property type="entry name" value="DNA repair protein RadA"/>
    <property type="match status" value="1"/>
</dbReference>
<dbReference type="SUPFAM" id="SSF54211">
    <property type="entry name" value="Ribosomal protein S5 domain 2-like"/>
    <property type="match status" value="1"/>
</dbReference>
<dbReference type="CDD" id="cd01121">
    <property type="entry name" value="RadA_SMS_N"/>
    <property type="match status" value="1"/>
</dbReference>
<evidence type="ECO:0000256" key="13">
    <source>
        <dbReference type="RuleBase" id="RU003555"/>
    </source>
</evidence>
<dbReference type="AlphaFoldDB" id="A0A1I2F848"/>
<feature type="region of interest" description="Lon-protease-like" evidence="11">
    <location>
        <begin position="357"/>
        <end position="468"/>
    </location>
</feature>
<dbReference type="PROSITE" id="PS50162">
    <property type="entry name" value="RECA_2"/>
    <property type="match status" value="1"/>
</dbReference>
<evidence type="ECO:0000256" key="11">
    <source>
        <dbReference type="HAMAP-Rule" id="MF_01498"/>
    </source>
</evidence>
<comment type="function">
    <text evidence="13">DNA-dependent ATPase involved in processing of recombination intermediates, plays a role in repairing DNA breaks. Stimulates the branch migration of RecA-mediated strand transfer reactions, allowing the 3' invading strand to extend heteroduplex DNA faster. Binds ssDNA in the presence of ADP but not other nucleotides, has ATPase activity that is stimulated by ssDNA and various branched DNA structures, but inhibited by SSB. Does not have RecA's homology-searching function.</text>
</comment>
<dbReference type="Pfam" id="PF18073">
    <property type="entry name" value="Zn_ribbon_LapB"/>
    <property type="match status" value="1"/>
</dbReference>
<reference evidence="16 17" key="1">
    <citation type="submission" date="2016-10" db="EMBL/GenBank/DDBJ databases">
        <authorList>
            <person name="de Groot N.N."/>
        </authorList>
    </citation>
    <scope>NUCLEOTIDE SEQUENCE [LARGE SCALE GENOMIC DNA]</scope>
    <source>
        <strain evidence="16 17">DSM 23995</strain>
    </source>
</reference>
<keyword evidence="8 11" id="KW-0346">Stress response</keyword>
<evidence type="ECO:0000256" key="10">
    <source>
        <dbReference type="ARBA" id="ARBA00023204"/>
    </source>
</evidence>
<keyword evidence="17" id="KW-1185">Reference proteome</keyword>
<dbReference type="PANTHER" id="PTHR32472:SF10">
    <property type="entry name" value="DNA REPAIR PROTEIN RADA-LIKE PROTEIN"/>
    <property type="match status" value="1"/>
</dbReference>
<comment type="function">
    <text evidence="11">Plays a role in repairing double-strand DNA breaks, probably involving stabilizing or processing branched DNA or blocked replication forks.</text>
</comment>
<proteinExistence type="inferred from homology"/>
<keyword evidence="4 13" id="KW-0863">Zinc-finger</keyword>
<dbReference type="InterPro" id="IPR041166">
    <property type="entry name" value="Rubredoxin_2"/>
</dbReference>
<dbReference type="InterPro" id="IPR004504">
    <property type="entry name" value="DNA_repair_RadA"/>
</dbReference>
<dbReference type="HAMAP" id="MF_01498">
    <property type="entry name" value="RadA_bact"/>
    <property type="match status" value="1"/>
</dbReference>
<dbReference type="Pfam" id="PF13541">
    <property type="entry name" value="ChlI"/>
    <property type="match status" value="1"/>
</dbReference>
<dbReference type="InterPro" id="IPR014721">
    <property type="entry name" value="Ribsml_uS5_D2-typ_fold_subgr"/>
</dbReference>
<dbReference type="InterPro" id="IPR027417">
    <property type="entry name" value="P-loop_NTPase"/>
</dbReference>
<dbReference type="SMART" id="SM00382">
    <property type="entry name" value="AAA"/>
    <property type="match status" value="1"/>
</dbReference>
<evidence type="ECO:0000256" key="3">
    <source>
        <dbReference type="ARBA" id="ARBA00022763"/>
    </source>
</evidence>
<keyword evidence="10 11" id="KW-0234">DNA repair</keyword>
<evidence type="ECO:0000256" key="8">
    <source>
        <dbReference type="ARBA" id="ARBA00023016"/>
    </source>
</evidence>
<evidence type="ECO:0000256" key="2">
    <source>
        <dbReference type="ARBA" id="ARBA00022741"/>
    </source>
</evidence>
<feature type="short sequence motif" description="RadA KNRFG motif" evidence="11">
    <location>
        <begin position="258"/>
        <end position="262"/>
    </location>
</feature>
<keyword evidence="5" id="KW-0378">Hydrolase</keyword>
<feature type="binding site" evidence="11">
    <location>
        <begin position="101"/>
        <end position="108"/>
    </location>
    <ligand>
        <name>ATP</name>
        <dbReference type="ChEBI" id="CHEBI:30616"/>
    </ligand>
</feature>
<keyword evidence="1 11" id="KW-0479">Metal-binding</keyword>
<evidence type="ECO:0000256" key="6">
    <source>
        <dbReference type="ARBA" id="ARBA00022833"/>
    </source>
</evidence>
<gene>
    <name evidence="11" type="primary">radA</name>
    <name evidence="16" type="ORF">SAMN05192532_10973</name>
</gene>
<evidence type="ECO:0000256" key="12">
    <source>
        <dbReference type="NCBIfam" id="TIGR00416"/>
    </source>
</evidence>
<evidence type="ECO:0000256" key="4">
    <source>
        <dbReference type="ARBA" id="ARBA00022771"/>
    </source>
</evidence>
<dbReference type="PRINTS" id="PR01874">
    <property type="entry name" value="DNAREPAIRADA"/>
</dbReference>
<dbReference type="GO" id="GO:0000725">
    <property type="term" value="P:recombinational repair"/>
    <property type="evidence" value="ECO:0007669"/>
    <property type="project" value="UniProtKB-UniRule"/>
</dbReference>
<feature type="domain" description="RecA family profile 1" evidence="15">
    <location>
        <begin position="72"/>
        <end position="221"/>
    </location>
</feature>
<comment type="domain">
    <text evidence="11">The middle region has homology to RecA with ATPase motifs including the RadA KNRFG motif, while the C-terminus is homologous to Lon protease.</text>
</comment>
<dbReference type="Gene3D" id="3.30.230.10">
    <property type="match status" value="1"/>
</dbReference>
<dbReference type="Proteomes" id="UP000199516">
    <property type="component" value="Unassembled WGS sequence"/>
</dbReference>
<dbReference type="SUPFAM" id="SSF52540">
    <property type="entry name" value="P-loop containing nucleoside triphosphate hydrolases"/>
    <property type="match status" value="1"/>
</dbReference>
<dbReference type="NCBIfam" id="TIGR00416">
    <property type="entry name" value="sms"/>
    <property type="match status" value="1"/>
</dbReference>
<dbReference type="InterPro" id="IPR020568">
    <property type="entry name" value="Ribosomal_Su5_D2-typ_SF"/>
</dbReference>
<organism evidence="16 17">
    <name type="scientific">Alteribacillus iranensis</name>
    <dbReference type="NCBI Taxonomy" id="930128"/>
    <lineage>
        <taxon>Bacteria</taxon>
        <taxon>Bacillati</taxon>
        <taxon>Bacillota</taxon>
        <taxon>Bacilli</taxon>
        <taxon>Bacillales</taxon>
        <taxon>Bacillaceae</taxon>
        <taxon>Alteribacillus</taxon>
    </lineage>
</organism>
<dbReference type="PANTHER" id="PTHR32472">
    <property type="entry name" value="DNA REPAIR PROTEIN RADA"/>
    <property type="match status" value="1"/>
</dbReference>
<dbReference type="GO" id="GO:0140664">
    <property type="term" value="F:ATP-dependent DNA damage sensor activity"/>
    <property type="evidence" value="ECO:0007669"/>
    <property type="project" value="InterPro"/>
</dbReference>
<evidence type="ECO:0000313" key="17">
    <source>
        <dbReference type="Proteomes" id="UP000199516"/>
    </source>
</evidence>
<dbReference type="Pfam" id="PF13481">
    <property type="entry name" value="AAA_25"/>
    <property type="match status" value="1"/>
</dbReference>